<dbReference type="SMART" id="SM00710">
    <property type="entry name" value="PbH1"/>
    <property type="match status" value="14"/>
</dbReference>
<feature type="domain" description="Periplasmic copper-binding protein NosD beta helix" evidence="7">
    <location>
        <begin position="1168"/>
        <end position="1278"/>
    </location>
</feature>
<dbReference type="InterPro" id="IPR027417">
    <property type="entry name" value="P-loop_NTPase"/>
</dbReference>
<evidence type="ECO:0000259" key="6">
    <source>
        <dbReference type="Pfam" id="PF00350"/>
    </source>
</evidence>
<keyword evidence="3" id="KW-0833">Ubl conjugation pathway</keyword>
<dbReference type="SUPFAM" id="SSF52540">
    <property type="entry name" value="P-loop containing nucleoside triphosphate hydrolases"/>
    <property type="match status" value="1"/>
</dbReference>
<dbReference type="RefSeq" id="WP_310144194.1">
    <property type="nucleotide sequence ID" value="NZ_JAVDTR010000015.1"/>
</dbReference>
<feature type="coiled-coil region" evidence="4">
    <location>
        <begin position="442"/>
        <end position="469"/>
    </location>
</feature>
<accession>A0AAP5H4I9</accession>
<dbReference type="InterPro" id="IPR022441">
    <property type="entry name" value="Para_beta_helix_rpt-2"/>
</dbReference>
<dbReference type="PANTHER" id="PTHR22990:SF15">
    <property type="entry name" value="F-BOX ONLY PROTEIN 10"/>
    <property type="match status" value="1"/>
</dbReference>
<dbReference type="Pfam" id="PF13229">
    <property type="entry name" value="Beta_helix"/>
    <property type="match status" value="1"/>
</dbReference>
<dbReference type="Gene3D" id="2.160.20.10">
    <property type="entry name" value="Single-stranded right-handed beta-helix, Pectin lyase-like"/>
    <property type="match status" value="3"/>
</dbReference>
<dbReference type="CDD" id="cd09912">
    <property type="entry name" value="DLP_2"/>
    <property type="match status" value="1"/>
</dbReference>
<dbReference type="InterPro" id="IPR039448">
    <property type="entry name" value="Beta_helix"/>
</dbReference>
<keyword evidence="2" id="KW-0677">Repeat</keyword>
<evidence type="ECO:0000256" key="2">
    <source>
        <dbReference type="ARBA" id="ARBA00022737"/>
    </source>
</evidence>
<dbReference type="InterPro" id="IPR012334">
    <property type="entry name" value="Pectin_lyas_fold"/>
</dbReference>
<protein>
    <submittedName>
        <fullName evidence="9">Parallel beta-helix repeat protein</fullName>
    </submittedName>
</protein>
<dbReference type="EMBL" id="JAVDTR010000015">
    <property type="protein sequence ID" value="MDR6726189.1"/>
    <property type="molecule type" value="Genomic_DNA"/>
</dbReference>
<sequence length="1283" mass="143001">MSIPIAETSGIVALIVLFSILFVWLRKAKGKKTSSRSVNQETLQAEPHQRERKQFDVPRQEVEYLKSINASYSTILPEYQSNKLSSEIIKDSLDRLREVLNLYPELDSQKHQLELLADDADKPLLVVVMGQFKTGKSSFINTLLGQEALRVDVTPATAAVTMLVYGESSKFIGHMRDGREEIFPLERLHLLSAEGDEEGVRLRNELSYLEVRLPIEMLKGINIVDTPGLNSDNPLHTEATEFFMERADQVIWMFSYAQAASRFDMSSLQHIQNDLLPIGVVNRIDEHDEEEMDLEDFLDSVKRKTGNRVSHLVGVSAYLASEARLSNNPSLWKESRWGSLETLLDLEVYAKGEQKKVVRILSRLHDWLLDLMKEVEDIAAQHDFAYTFIHDNEKALANLNTKVKEAQIFYQSWQGHSKRTALYNLDKVPIYVEGSTKLNSQIQMMQSVHEKLSEERQMLDEEIKKIHSEFVMHNIAYNQLEEEIKKFNSSGIFGGAPIFDWDGIGKQLNSRQNDLNQKAIILDSQTDKSERDKKAFIDRLDRTEREALDLSSKIVEALDQTIQGLQNQLDNNEQATEKALKQLDDLDWAPILHGKLHRLITWELGLKMAEIERRFGINSEFSEKIEDVMQRINSIKRSLANTSNIASIRTEENTTPKGGSSTKLSELIASAGEGEVLSLPEGIYQVDETIEISKSLTLSGQGSKRTILKGQVDTMLKLVGRANFELSRIGFDLEGHAGCIIHAVEGTLSIEGCLFTGALELNEELTDGDSPNYENTEGIAICLGADVTFHAQNCHFDNNSVGIALHGNNPSSITDSGFSDNGCGVLFLKASDGTLQKNEFVNNTIGIVTIDKSKPTCKNNRFWNNDIGALAKESSKPFYAYNEFINNGKCGVFSSDASFSTLEGNAFRGNLHGIVLTKSAGGYVYGNRSEGNYRNGLCTDSDGHLVAEYNHFEYNGEHGVASLGKGDFQLSKNKIINNFDHGVCAEGQDVLDIIDNKISSNRHYGLHLAGSTDSLIEGNECWLNMHGIVISDTAKTKIIENDLMNRNIGLFFTGNAQGTAERNYCHNNMIGLQAIDNSNFKWSGNTVEENKECGIHSLNRATGIIEFNKCIGNKGFGILNESTQKVDTTSNSCHRNSYLGIAYLNDANGCISSNSCEENNAGIRIVGQANVKIVGNECTRNRYEGIGLQDSTKGEVQENQCYDNESDGFLVVEQALVHMESNKAKGNKGSGIRFSDLAKGSIINNSASFNLDFGIYIDSKAYVKSENNSTISNKRGQYKEKKY</sequence>
<evidence type="ECO:0000259" key="7">
    <source>
        <dbReference type="Pfam" id="PF05048"/>
    </source>
</evidence>
<feature type="domain" description="Periplasmic copper-binding protein NosD beta helix" evidence="7">
    <location>
        <begin position="789"/>
        <end position="927"/>
    </location>
</feature>
<comment type="caution">
    <text evidence="9">The sequence shown here is derived from an EMBL/GenBank/DDBJ whole genome shotgun (WGS) entry which is preliminary data.</text>
</comment>
<dbReference type="InterPro" id="IPR007742">
    <property type="entry name" value="NosD_dom"/>
</dbReference>
<keyword evidence="5" id="KW-0472">Membrane</keyword>
<proteinExistence type="predicted"/>
<dbReference type="Proteomes" id="UP001254832">
    <property type="component" value="Unassembled WGS sequence"/>
</dbReference>
<evidence type="ECO:0000259" key="8">
    <source>
        <dbReference type="Pfam" id="PF13229"/>
    </source>
</evidence>
<comment type="pathway">
    <text evidence="1">Protein modification; protein ubiquitination.</text>
</comment>
<gene>
    <name evidence="9" type="ORF">J2W91_004695</name>
</gene>
<feature type="domain" description="Right handed beta helix" evidence="8">
    <location>
        <begin position="982"/>
        <end position="1131"/>
    </location>
</feature>
<feature type="domain" description="Dynamin N-terminal" evidence="6">
    <location>
        <begin position="126"/>
        <end position="270"/>
    </location>
</feature>
<feature type="transmembrane region" description="Helical" evidence="5">
    <location>
        <begin position="6"/>
        <end position="25"/>
    </location>
</feature>
<dbReference type="InterPro" id="IPR006626">
    <property type="entry name" value="PbH1"/>
</dbReference>
<dbReference type="Gene3D" id="3.40.50.300">
    <property type="entry name" value="P-loop containing nucleotide triphosphate hydrolases"/>
    <property type="match status" value="1"/>
</dbReference>
<evidence type="ECO:0000256" key="3">
    <source>
        <dbReference type="ARBA" id="ARBA00022786"/>
    </source>
</evidence>
<name>A0AAP5H4I9_PAEAM</name>
<evidence type="ECO:0000256" key="1">
    <source>
        <dbReference type="ARBA" id="ARBA00004906"/>
    </source>
</evidence>
<keyword evidence="5" id="KW-1133">Transmembrane helix</keyword>
<organism evidence="9 10">
    <name type="scientific">Paenibacillus amylolyticus</name>
    <dbReference type="NCBI Taxonomy" id="1451"/>
    <lineage>
        <taxon>Bacteria</taxon>
        <taxon>Bacillati</taxon>
        <taxon>Bacillota</taxon>
        <taxon>Bacilli</taxon>
        <taxon>Bacillales</taxon>
        <taxon>Paenibacillaceae</taxon>
        <taxon>Paenibacillus</taxon>
    </lineage>
</organism>
<dbReference type="PANTHER" id="PTHR22990">
    <property type="entry name" value="F-BOX ONLY PROTEIN"/>
    <property type="match status" value="1"/>
</dbReference>
<dbReference type="InterPro" id="IPR045063">
    <property type="entry name" value="Dynamin_N"/>
</dbReference>
<evidence type="ECO:0000256" key="4">
    <source>
        <dbReference type="SAM" id="Coils"/>
    </source>
</evidence>
<evidence type="ECO:0000313" key="9">
    <source>
        <dbReference type="EMBL" id="MDR6726189.1"/>
    </source>
</evidence>
<dbReference type="Pfam" id="PF05048">
    <property type="entry name" value="NosD"/>
    <property type="match status" value="2"/>
</dbReference>
<keyword evidence="5" id="KW-0812">Transmembrane</keyword>
<dbReference type="NCBIfam" id="TIGR03804">
    <property type="entry name" value="para_beta_helix"/>
    <property type="match status" value="2"/>
</dbReference>
<evidence type="ECO:0000313" key="10">
    <source>
        <dbReference type="Proteomes" id="UP001254832"/>
    </source>
</evidence>
<evidence type="ECO:0000256" key="5">
    <source>
        <dbReference type="SAM" id="Phobius"/>
    </source>
</evidence>
<feature type="coiled-coil region" evidence="4">
    <location>
        <begin position="540"/>
        <end position="582"/>
    </location>
</feature>
<keyword evidence="4" id="KW-0175">Coiled coil</keyword>
<dbReference type="InterPro" id="IPR011050">
    <property type="entry name" value="Pectin_lyase_fold/virulence"/>
</dbReference>
<dbReference type="InterPro" id="IPR051550">
    <property type="entry name" value="SCF-Subunits/Alg-Epimerases"/>
</dbReference>
<dbReference type="Pfam" id="PF00350">
    <property type="entry name" value="Dynamin_N"/>
    <property type="match status" value="1"/>
</dbReference>
<dbReference type="SUPFAM" id="SSF51126">
    <property type="entry name" value="Pectin lyase-like"/>
    <property type="match status" value="3"/>
</dbReference>
<reference evidence="9" key="1">
    <citation type="submission" date="2023-07" db="EMBL/GenBank/DDBJ databases">
        <title>Sorghum-associated microbial communities from plants grown in Nebraska, USA.</title>
        <authorList>
            <person name="Schachtman D."/>
        </authorList>
    </citation>
    <scope>NUCLEOTIDE SEQUENCE</scope>
    <source>
        <strain evidence="9">BE80</strain>
    </source>
</reference>